<evidence type="ECO:0000313" key="3">
    <source>
        <dbReference type="EMBL" id="KAH7176716.1"/>
    </source>
</evidence>
<feature type="compositionally biased region" description="Basic and acidic residues" evidence="1">
    <location>
        <begin position="402"/>
        <end position="416"/>
    </location>
</feature>
<dbReference type="PANTHER" id="PTHR28535">
    <property type="entry name" value="ZINC FINGER GRF-TYPE CONTAINING 1"/>
    <property type="match status" value="1"/>
</dbReference>
<evidence type="ECO:0000313" key="4">
    <source>
        <dbReference type="Proteomes" id="UP000738349"/>
    </source>
</evidence>
<dbReference type="GO" id="GO:0035861">
    <property type="term" value="C:site of double-strand break"/>
    <property type="evidence" value="ECO:0007669"/>
    <property type="project" value="TreeGrafter"/>
</dbReference>
<reference evidence="3" key="1">
    <citation type="journal article" date="2021" name="Nat. Commun.">
        <title>Genetic determinants of endophytism in the Arabidopsis root mycobiome.</title>
        <authorList>
            <person name="Mesny F."/>
            <person name="Miyauchi S."/>
            <person name="Thiergart T."/>
            <person name="Pickel B."/>
            <person name="Atanasova L."/>
            <person name="Karlsson M."/>
            <person name="Huettel B."/>
            <person name="Barry K.W."/>
            <person name="Haridas S."/>
            <person name="Chen C."/>
            <person name="Bauer D."/>
            <person name="Andreopoulos W."/>
            <person name="Pangilinan J."/>
            <person name="LaButti K."/>
            <person name="Riley R."/>
            <person name="Lipzen A."/>
            <person name="Clum A."/>
            <person name="Drula E."/>
            <person name="Henrissat B."/>
            <person name="Kohler A."/>
            <person name="Grigoriev I.V."/>
            <person name="Martin F.M."/>
            <person name="Hacquard S."/>
        </authorList>
    </citation>
    <scope>NUCLEOTIDE SEQUENCE</scope>
    <source>
        <strain evidence="3">MPI-CAGE-AT-0147</strain>
    </source>
</reference>
<protein>
    <recommendedName>
        <fullName evidence="2">5'-3' DNA helicase ZGRF1-like N-terminal domain-containing protein</fullName>
    </recommendedName>
</protein>
<feature type="region of interest" description="Disordered" evidence="1">
    <location>
        <begin position="512"/>
        <end position="614"/>
    </location>
</feature>
<organism evidence="3 4">
    <name type="scientific">Dactylonectria macrodidyma</name>
    <dbReference type="NCBI Taxonomy" id="307937"/>
    <lineage>
        <taxon>Eukaryota</taxon>
        <taxon>Fungi</taxon>
        <taxon>Dikarya</taxon>
        <taxon>Ascomycota</taxon>
        <taxon>Pezizomycotina</taxon>
        <taxon>Sordariomycetes</taxon>
        <taxon>Hypocreomycetidae</taxon>
        <taxon>Hypocreales</taxon>
        <taxon>Nectriaceae</taxon>
        <taxon>Dactylonectria</taxon>
    </lineage>
</organism>
<feature type="compositionally biased region" description="Basic and acidic residues" evidence="1">
    <location>
        <begin position="364"/>
        <end position="375"/>
    </location>
</feature>
<sequence>MAGPSKHGAAPGGPVPASAIVLDFICLFTHDLKRKQKRWQDGILKYHTFNKRIMVSDDRGHFIGDAHWQAEADIEPGDEFQLDRGAAIVQVSDCTGQREQDLTELLDKRARDVEKRRANAISRTPRSSVAATSSPAQDQSGHFQLRHRPLASLIGASPRTGRAVISTHSPYEARQIAQRVAQPEPFEEPPPPKRRKQEHSPPSKMSHARSLFGAALSLSPFPMSSPSAQSQVAGDITSTKPKAALTSRKIHQKPQNSSYRQLEASPQQPTEAESSSVPAAAEPCWPLETNSKPRNSVNLPSTKREEATRPLQSDDRSVVTSKKIKSPRIPPLSTSTAVALTVDLQPKQLAVAPARPSTTTVQTMHHDSTISKDRQPSISTVESTKHPNQSNDATVLPLNQHNEMRPKNEPRTELRIRPRQRRGLLVMSEKHSRDKPGQKRPTVNRGVESQASSESVHFEQGNGIVKTDELSRNCGQPPTQNAPIDTNEPCKEAATSVTGAGLHILEDEASNDTGYPMILDSSLEDEPEPLHTRKVKPQEDTGSLKAGETSSPIAKTRSLRDRRTRKVVTRPNTSDEDSEATATSPVPRAKDRISTPRATVSRSSAPRITKMARKSVKSREVIGFVAQCDEPTVTTGIGVVPMLATNHKVGHLASANFGGREAESQSHIQSHTDVTPKPPIQPDSVATVAQPDSTGSNDKSKAKPTPRLSNPATRGKKAAKRKDAAGYLPQTMIQLDPVLPTRVGAPKPPPPPANLSELPGFSKANGGAWSKHAEDLLGMTRPADKLSRR</sequence>
<feature type="compositionally biased region" description="Polar residues" evidence="1">
    <location>
        <begin position="253"/>
        <end position="268"/>
    </location>
</feature>
<accession>A0A9P9FVC2</accession>
<proteinExistence type="predicted"/>
<feature type="compositionally biased region" description="Polar residues" evidence="1">
    <location>
        <begin position="376"/>
        <end position="401"/>
    </location>
</feature>
<dbReference type="GO" id="GO:0006302">
    <property type="term" value="P:double-strand break repair"/>
    <property type="evidence" value="ECO:0007669"/>
    <property type="project" value="TreeGrafter"/>
</dbReference>
<dbReference type="InterPro" id="IPR052800">
    <property type="entry name" value="DNA_Repair_Helicase_ZGRF1"/>
</dbReference>
<dbReference type="GO" id="GO:0005634">
    <property type="term" value="C:nucleus"/>
    <property type="evidence" value="ECO:0007669"/>
    <property type="project" value="TreeGrafter"/>
</dbReference>
<evidence type="ECO:0000259" key="2">
    <source>
        <dbReference type="Pfam" id="PF10382"/>
    </source>
</evidence>
<feature type="compositionally biased region" description="Basic and acidic residues" evidence="1">
    <location>
        <begin position="428"/>
        <end position="437"/>
    </location>
</feature>
<feature type="compositionally biased region" description="Polar residues" evidence="1">
    <location>
        <begin position="596"/>
        <end position="606"/>
    </location>
</feature>
<evidence type="ECO:0000256" key="1">
    <source>
        <dbReference type="SAM" id="MobiDB-lite"/>
    </source>
</evidence>
<name>A0A9P9FVC2_9HYPO</name>
<dbReference type="OrthoDB" id="6513042at2759"/>
<gene>
    <name evidence="3" type="ORF">EDB81DRAFT_49253</name>
</gene>
<comment type="caution">
    <text evidence="3">The sequence shown here is derived from an EMBL/GenBank/DDBJ whole genome shotgun (WGS) entry which is preliminary data.</text>
</comment>
<feature type="region of interest" description="Disordered" evidence="1">
    <location>
        <begin position="659"/>
        <end position="789"/>
    </location>
</feature>
<feature type="region of interest" description="Disordered" evidence="1">
    <location>
        <begin position="350"/>
        <end position="489"/>
    </location>
</feature>
<feature type="compositionally biased region" description="Polar residues" evidence="1">
    <location>
        <begin position="473"/>
        <end position="484"/>
    </location>
</feature>
<feature type="region of interest" description="Disordered" evidence="1">
    <location>
        <begin position="180"/>
        <end position="333"/>
    </location>
</feature>
<feature type="compositionally biased region" description="Polar residues" evidence="1">
    <location>
        <begin position="288"/>
        <end position="301"/>
    </location>
</feature>
<feature type="domain" description="5'-3' DNA helicase ZGRF1-like N-terminal" evidence="2">
    <location>
        <begin position="21"/>
        <end position="102"/>
    </location>
</feature>
<feature type="compositionally biased region" description="Low complexity" evidence="1">
    <location>
        <begin position="269"/>
        <end position="283"/>
    </location>
</feature>
<dbReference type="PANTHER" id="PTHR28535:SF1">
    <property type="entry name" value="PROTEIN ZGRF1"/>
    <property type="match status" value="1"/>
</dbReference>
<feature type="compositionally biased region" description="Polar residues" evidence="1">
    <location>
        <begin position="229"/>
        <end position="240"/>
    </location>
</feature>
<keyword evidence="4" id="KW-1185">Reference proteome</keyword>
<feature type="compositionally biased region" description="Low complexity" evidence="1">
    <location>
        <begin position="214"/>
        <end position="228"/>
    </location>
</feature>
<feature type="region of interest" description="Disordered" evidence="1">
    <location>
        <begin position="116"/>
        <end position="143"/>
    </location>
</feature>
<dbReference type="Proteomes" id="UP000738349">
    <property type="component" value="Unassembled WGS sequence"/>
</dbReference>
<dbReference type="InterPro" id="IPR018838">
    <property type="entry name" value="ZGRF1-like_N"/>
</dbReference>
<feature type="compositionally biased region" description="Basic and acidic residues" evidence="1">
    <location>
        <begin position="528"/>
        <end position="539"/>
    </location>
</feature>
<dbReference type="EMBL" id="JAGMUV010000001">
    <property type="protein sequence ID" value="KAH7176716.1"/>
    <property type="molecule type" value="Genomic_DNA"/>
</dbReference>
<feature type="compositionally biased region" description="Polar residues" evidence="1">
    <location>
        <begin position="121"/>
        <end position="142"/>
    </location>
</feature>
<feature type="compositionally biased region" description="Basic and acidic residues" evidence="1">
    <location>
        <begin position="302"/>
        <end position="317"/>
    </location>
</feature>
<dbReference type="Pfam" id="PF10382">
    <property type="entry name" value="ZGRF1-like_N"/>
    <property type="match status" value="1"/>
</dbReference>
<dbReference type="AlphaFoldDB" id="A0A9P9FVC2"/>